<evidence type="ECO:0000313" key="1">
    <source>
        <dbReference type="EMBL" id="ODN41456.1"/>
    </source>
</evidence>
<accession>A0ABX2ZXY1</accession>
<sequence length="141" mass="16057">MKAINQAIKYQTCKRSSVERKIKISTLKASLLKSNIVTPKQRNEFLRTIEKHTNDSKHGNDIKDLHTLGVLHLSSRANETRQEFLKELEKKAETGKTNPLIVLRQRSTINPRLTITAPTLFHANAQKNEQGRAEPKATYSL</sequence>
<evidence type="ECO:0000313" key="2">
    <source>
        <dbReference type="Proteomes" id="UP000094329"/>
    </source>
</evidence>
<keyword evidence="2" id="KW-1185">Reference proteome</keyword>
<dbReference type="Proteomes" id="UP000094329">
    <property type="component" value="Unassembled WGS sequence"/>
</dbReference>
<organism evidence="1 2">
    <name type="scientific">Piscirickettsia litoralis</name>
    <dbReference type="NCBI Taxonomy" id="1891921"/>
    <lineage>
        <taxon>Bacteria</taxon>
        <taxon>Pseudomonadati</taxon>
        <taxon>Pseudomonadota</taxon>
        <taxon>Gammaproteobacteria</taxon>
        <taxon>Thiotrichales</taxon>
        <taxon>Piscirickettsiaceae</taxon>
        <taxon>Piscirickettsia</taxon>
    </lineage>
</organism>
<dbReference type="EMBL" id="MDTU01000002">
    <property type="protein sequence ID" value="ODN41456.1"/>
    <property type="molecule type" value="Genomic_DNA"/>
</dbReference>
<gene>
    <name evidence="1" type="ORF">BGC07_15145</name>
</gene>
<protein>
    <submittedName>
        <fullName evidence="1">Uncharacterized protein</fullName>
    </submittedName>
</protein>
<dbReference type="RefSeq" id="WP_069313921.1">
    <property type="nucleotide sequence ID" value="NZ_MDTU01000002.1"/>
</dbReference>
<comment type="caution">
    <text evidence="1">The sequence shown here is derived from an EMBL/GenBank/DDBJ whole genome shotgun (WGS) entry which is preliminary data.</text>
</comment>
<name>A0ABX2ZXY1_9GAMM</name>
<proteinExistence type="predicted"/>
<reference evidence="1 2" key="1">
    <citation type="submission" date="2016-08" db="EMBL/GenBank/DDBJ databases">
        <title>Draft genome sequence of Candidatus Piscirickettsia litoralis, from seawater.</title>
        <authorList>
            <person name="Wan X."/>
            <person name="Lee A.J."/>
            <person name="Hou S."/>
            <person name="Donachie S.P."/>
        </authorList>
    </citation>
    <scope>NUCLEOTIDE SEQUENCE [LARGE SCALE GENOMIC DNA]</scope>
    <source>
        <strain evidence="1 2">Y2</strain>
    </source>
</reference>